<gene>
    <name evidence="1" type="ORF">BO72DRAFT_449591</name>
</gene>
<organism evidence="1 2">
    <name type="scientific">Aspergillus fijiensis CBS 313.89</name>
    <dbReference type="NCBI Taxonomy" id="1448319"/>
    <lineage>
        <taxon>Eukaryota</taxon>
        <taxon>Fungi</taxon>
        <taxon>Dikarya</taxon>
        <taxon>Ascomycota</taxon>
        <taxon>Pezizomycotina</taxon>
        <taxon>Eurotiomycetes</taxon>
        <taxon>Eurotiomycetidae</taxon>
        <taxon>Eurotiales</taxon>
        <taxon>Aspergillaceae</taxon>
        <taxon>Aspergillus</taxon>
    </lineage>
</organism>
<dbReference type="EMBL" id="KZ824655">
    <property type="protein sequence ID" value="RAK75618.1"/>
    <property type="molecule type" value="Genomic_DNA"/>
</dbReference>
<sequence length="80" mass="9097">MCELLFLVWRYAKQTNTCNWQGEELPTGQPTVGRFCADWAVDRWSVSSIGPPLRLQILVGKQCVSQGMRILAERSNGERI</sequence>
<evidence type="ECO:0000313" key="2">
    <source>
        <dbReference type="Proteomes" id="UP000249789"/>
    </source>
</evidence>
<evidence type="ECO:0000313" key="1">
    <source>
        <dbReference type="EMBL" id="RAK75618.1"/>
    </source>
</evidence>
<dbReference type="Proteomes" id="UP000249789">
    <property type="component" value="Unassembled WGS sequence"/>
</dbReference>
<dbReference type="GeneID" id="63862395"/>
<accession>A0A8G1VXP9</accession>
<protein>
    <submittedName>
        <fullName evidence="1">Uncharacterized protein</fullName>
    </submittedName>
</protein>
<dbReference type="RefSeq" id="XP_040799628.1">
    <property type="nucleotide sequence ID" value="XM_040945062.1"/>
</dbReference>
<dbReference type="VEuPathDB" id="FungiDB:BO72DRAFT_449591"/>
<proteinExistence type="predicted"/>
<reference evidence="1 2" key="1">
    <citation type="submission" date="2018-02" db="EMBL/GenBank/DDBJ databases">
        <title>The genomes of Aspergillus section Nigri reveals drivers in fungal speciation.</title>
        <authorList>
            <consortium name="DOE Joint Genome Institute"/>
            <person name="Vesth T.C."/>
            <person name="Nybo J."/>
            <person name="Theobald S."/>
            <person name="Brandl J."/>
            <person name="Frisvad J.C."/>
            <person name="Nielsen K.F."/>
            <person name="Lyhne E.K."/>
            <person name="Kogle M.E."/>
            <person name="Kuo A."/>
            <person name="Riley R."/>
            <person name="Clum A."/>
            <person name="Nolan M."/>
            <person name="Lipzen A."/>
            <person name="Salamov A."/>
            <person name="Henrissat B."/>
            <person name="Wiebenga A."/>
            <person name="De vries R.P."/>
            <person name="Grigoriev I.V."/>
            <person name="Mortensen U.H."/>
            <person name="Andersen M.R."/>
            <person name="Baker S.E."/>
        </authorList>
    </citation>
    <scope>NUCLEOTIDE SEQUENCE [LARGE SCALE GENOMIC DNA]</scope>
    <source>
        <strain evidence="1 2">CBS 313.89</strain>
    </source>
</reference>
<keyword evidence="2" id="KW-1185">Reference proteome</keyword>
<dbReference type="AlphaFoldDB" id="A0A8G1VXP9"/>
<name>A0A8G1VXP9_9EURO</name>